<dbReference type="InterPro" id="IPR011990">
    <property type="entry name" value="TPR-like_helical_dom_sf"/>
</dbReference>
<feature type="chain" id="PRO_5020611096" description="histidine kinase" evidence="7">
    <location>
        <begin position="20"/>
        <end position="662"/>
    </location>
</feature>
<keyword evidence="6" id="KW-0812">Transmembrane</keyword>
<dbReference type="InterPro" id="IPR036097">
    <property type="entry name" value="HisK_dim/P_sf"/>
</dbReference>
<protein>
    <recommendedName>
        <fullName evidence="2">histidine kinase</fullName>
        <ecNumber evidence="2">2.7.13.3</ecNumber>
    </recommendedName>
</protein>
<dbReference type="OrthoDB" id="9810447at2"/>
<dbReference type="Gene3D" id="1.25.40.10">
    <property type="entry name" value="Tetratricopeptide repeat domain"/>
    <property type="match status" value="1"/>
</dbReference>
<dbReference type="InterPro" id="IPR036890">
    <property type="entry name" value="HATPase_C_sf"/>
</dbReference>
<keyword evidence="3" id="KW-0808">Transferase</keyword>
<dbReference type="GO" id="GO:0000155">
    <property type="term" value="F:phosphorelay sensor kinase activity"/>
    <property type="evidence" value="ECO:0007669"/>
    <property type="project" value="InterPro"/>
</dbReference>
<reference evidence="10" key="1">
    <citation type="submission" date="2019-01" db="EMBL/GenBank/DDBJ databases">
        <title>Cytophagaceae bacterium strain CAR-16.</title>
        <authorList>
            <person name="Chen W.-M."/>
        </authorList>
    </citation>
    <scope>NUCLEOTIDE SEQUENCE [LARGE SCALE GENOMIC DNA]</scope>
    <source>
        <strain evidence="10">ICH-30</strain>
    </source>
</reference>
<dbReference type="SMART" id="SM00388">
    <property type="entry name" value="HisKA"/>
    <property type="match status" value="1"/>
</dbReference>
<evidence type="ECO:0000256" key="3">
    <source>
        <dbReference type="ARBA" id="ARBA00022679"/>
    </source>
</evidence>
<keyword evidence="6" id="KW-0472">Membrane</keyword>
<gene>
    <name evidence="9" type="ORF">EQG68_00800</name>
</gene>
<comment type="catalytic activity">
    <reaction evidence="1">
        <text>ATP + protein L-histidine = ADP + protein N-phospho-L-histidine.</text>
        <dbReference type="EC" id="2.7.13.3"/>
    </reaction>
</comment>
<keyword evidence="5" id="KW-0902">Two-component regulatory system</keyword>
<dbReference type="Gene3D" id="3.30.565.10">
    <property type="entry name" value="Histidine kinase-like ATPase, C-terminal domain"/>
    <property type="match status" value="1"/>
</dbReference>
<name>A0A4Q1KYX7_9FLAO</name>
<proteinExistence type="predicted"/>
<evidence type="ECO:0000256" key="7">
    <source>
        <dbReference type="SAM" id="SignalP"/>
    </source>
</evidence>
<dbReference type="EC" id="2.7.13.3" evidence="2"/>
<dbReference type="PANTHER" id="PTHR43711">
    <property type="entry name" value="TWO-COMPONENT HISTIDINE KINASE"/>
    <property type="match status" value="1"/>
</dbReference>
<dbReference type="Pfam" id="PF02518">
    <property type="entry name" value="HATPase_c"/>
    <property type="match status" value="1"/>
</dbReference>
<feature type="transmembrane region" description="Helical" evidence="6">
    <location>
        <begin position="406"/>
        <end position="424"/>
    </location>
</feature>
<keyword evidence="7" id="KW-0732">Signal</keyword>
<evidence type="ECO:0000256" key="4">
    <source>
        <dbReference type="ARBA" id="ARBA00022777"/>
    </source>
</evidence>
<keyword evidence="6" id="KW-1133">Transmembrane helix</keyword>
<dbReference type="Gene3D" id="1.10.287.130">
    <property type="match status" value="1"/>
</dbReference>
<dbReference type="InterPro" id="IPR003661">
    <property type="entry name" value="HisK_dim/P_dom"/>
</dbReference>
<sequence>MKKCHVLYLFLLYYQLVFCQDNNNLVISENEYKTITEKIDNDISLSNDTIYRYILKLSDFSNQKNNPEKESEINFYLAKLHLWVLNIELAKKHNDIAFELNKNKNNLAKIQFLYSKIFMRKSDFVKSYKYAIQAIESAKKAEDYVLIQNIYSSLAMNYYLQDKFQKAIQSAENSLAYQKKKKNLKEEAYAYGVLGINYWELYKKEDNPLDFKKSDSLLSKSFFLFRKENDLYGQAWALSFWSIIFERSDLIKCLNMKLDAEKKWKECKIDNYATTTNLGNIGLMYAKIADQDSLIKKTNVIPKTREEVLRKAEEYYLKCLDKTLKYNNKYNIQLTTKRLAFVLAKKGEFEKAYYNLKHSFELSDSLFSQENKNKIASLESAREIALKNKEIKFNQLKAAAEKKQKYFLLFGLTLILAMTVLLLYENQKRKKVNQKLMFLNNELDQANKAKARFFSILNHDLRGPVANLIFFLQLQKESPEMLDEESIKRMQDKTMHGAENLLHSMEDILQWSKSQMENFKPQPSQVSVNSLFEDTQKHFLSTEQIRIEFENPNNLKLFTDENYLKTILRNLTGNAIKALEGIENPTIKWKAWQSNNQTFLSVTDNGKGASQDQFKALYDEKEVVGIKSGLGLHLIRDLAKAIDCEISVDSKIGMGTTFILKL</sequence>
<keyword evidence="10" id="KW-1185">Reference proteome</keyword>
<accession>A0A4Q1KYX7</accession>
<dbReference type="RefSeq" id="WP_129462890.1">
    <property type="nucleotide sequence ID" value="NZ_SBKQ01000001.1"/>
</dbReference>
<dbReference type="InterPro" id="IPR005467">
    <property type="entry name" value="His_kinase_dom"/>
</dbReference>
<evidence type="ECO:0000256" key="6">
    <source>
        <dbReference type="SAM" id="Phobius"/>
    </source>
</evidence>
<dbReference type="InterPro" id="IPR050736">
    <property type="entry name" value="Sensor_HK_Regulatory"/>
</dbReference>
<evidence type="ECO:0000259" key="8">
    <source>
        <dbReference type="PROSITE" id="PS50109"/>
    </source>
</evidence>
<dbReference type="CDD" id="cd00075">
    <property type="entry name" value="HATPase"/>
    <property type="match status" value="1"/>
</dbReference>
<evidence type="ECO:0000256" key="2">
    <source>
        <dbReference type="ARBA" id="ARBA00012438"/>
    </source>
</evidence>
<evidence type="ECO:0000313" key="9">
    <source>
        <dbReference type="EMBL" id="RXR35467.1"/>
    </source>
</evidence>
<dbReference type="Proteomes" id="UP000289734">
    <property type="component" value="Unassembled WGS sequence"/>
</dbReference>
<dbReference type="PROSITE" id="PS50109">
    <property type="entry name" value="HIS_KIN"/>
    <property type="match status" value="1"/>
</dbReference>
<evidence type="ECO:0000256" key="1">
    <source>
        <dbReference type="ARBA" id="ARBA00000085"/>
    </source>
</evidence>
<comment type="caution">
    <text evidence="9">The sequence shown here is derived from an EMBL/GenBank/DDBJ whole genome shotgun (WGS) entry which is preliminary data.</text>
</comment>
<dbReference type="EMBL" id="SBKQ01000001">
    <property type="protein sequence ID" value="RXR35467.1"/>
    <property type="molecule type" value="Genomic_DNA"/>
</dbReference>
<dbReference type="SUPFAM" id="SSF48452">
    <property type="entry name" value="TPR-like"/>
    <property type="match status" value="1"/>
</dbReference>
<dbReference type="SUPFAM" id="SSF47384">
    <property type="entry name" value="Homodimeric domain of signal transducing histidine kinase"/>
    <property type="match status" value="1"/>
</dbReference>
<evidence type="ECO:0000313" key="10">
    <source>
        <dbReference type="Proteomes" id="UP000289734"/>
    </source>
</evidence>
<organism evidence="9 10">
    <name type="scientific">Flavobacterium piscinae</name>
    <dbReference type="NCBI Taxonomy" id="2506424"/>
    <lineage>
        <taxon>Bacteria</taxon>
        <taxon>Pseudomonadati</taxon>
        <taxon>Bacteroidota</taxon>
        <taxon>Flavobacteriia</taxon>
        <taxon>Flavobacteriales</taxon>
        <taxon>Flavobacteriaceae</taxon>
        <taxon>Flavobacterium</taxon>
    </lineage>
</organism>
<evidence type="ECO:0000256" key="5">
    <source>
        <dbReference type="ARBA" id="ARBA00023012"/>
    </source>
</evidence>
<dbReference type="InterPro" id="IPR003594">
    <property type="entry name" value="HATPase_dom"/>
</dbReference>
<keyword evidence="4 9" id="KW-0418">Kinase</keyword>
<dbReference type="SUPFAM" id="SSF55874">
    <property type="entry name" value="ATPase domain of HSP90 chaperone/DNA topoisomerase II/histidine kinase"/>
    <property type="match status" value="1"/>
</dbReference>
<dbReference type="PANTHER" id="PTHR43711:SF1">
    <property type="entry name" value="HISTIDINE KINASE 1"/>
    <property type="match status" value="1"/>
</dbReference>
<dbReference type="AlphaFoldDB" id="A0A4Q1KYX7"/>
<feature type="signal peptide" evidence="7">
    <location>
        <begin position="1"/>
        <end position="19"/>
    </location>
</feature>
<feature type="domain" description="Histidine kinase" evidence="8">
    <location>
        <begin position="456"/>
        <end position="662"/>
    </location>
</feature>